<gene>
    <name evidence="9" type="ORF">HPB48_011643</name>
</gene>
<dbReference type="InterPro" id="IPR027806">
    <property type="entry name" value="HARBI1_dom"/>
</dbReference>
<accession>A0A9J6G526</accession>
<dbReference type="EMBL" id="JABSTR010000005">
    <property type="protein sequence ID" value="KAH9369801.1"/>
    <property type="molecule type" value="Genomic_DNA"/>
</dbReference>
<dbReference type="AlphaFoldDB" id="A0A9J6G526"/>
<evidence type="ECO:0000256" key="1">
    <source>
        <dbReference type="ARBA" id="ARBA00001968"/>
    </source>
</evidence>
<comment type="subcellular location">
    <subcellularLocation>
        <location evidence="2">Nucleus</location>
    </subcellularLocation>
</comment>
<keyword evidence="4" id="KW-0540">Nuclease</keyword>
<dbReference type="OMA" id="LWPFEAT"/>
<keyword evidence="10" id="KW-1185">Reference proteome</keyword>
<evidence type="ECO:0000313" key="9">
    <source>
        <dbReference type="EMBL" id="KAH9369801.1"/>
    </source>
</evidence>
<proteinExistence type="inferred from homology"/>
<comment type="similarity">
    <text evidence="3">Belongs to the HARBI1 family.</text>
</comment>
<dbReference type="InterPro" id="IPR045249">
    <property type="entry name" value="HARBI1-like"/>
</dbReference>
<evidence type="ECO:0000256" key="2">
    <source>
        <dbReference type="ARBA" id="ARBA00004123"/>
    </source>
</evidence>
<evidence type="ECO:0000259" key="8">
    <source>
        <dbReference type="Pfam" id="PF13359"/>
    </source>
</evidence>
<comment type="cofactor">
    <cofactor evidence="1">
        <name>a divalent metal cation</name>
        <dbReference type="ChEBI" id="CHEBI:60240"/>
    </cofactor>
</comment>
<keyword evidence="6" id="KW-0378">Hydrolase</keyword>
<dbReference type="GO" id="GO:0005634">
    <property type="term" value="C:nucleus"/>
    <property type="evidence" value="ECO:0007669"/>
    <property type="project" value="UniProtKB-SubCell"/>
</dbReference>
<dbReference type="GO" id="GO:0016787">
    <property type="term" value="F:hydrolase activity"/>
    <property type="evidence" value="ECO:0007669"/>
    <property type="project" value="UniProtKB-KW"/>
</dbReference>
<evidence type="ECO:0000313" key="10">
    <source>
        <dbReference type="Proteomes" id="UP000821853"/>
    </source>
</evidence>
<reference evidence="9 10" key="1">
    <citation type="journal article" date="2020" name="Cell">
        <title>Large-Scale Comparative Analyses of Tick Genomes Elucidate Their Genetic Diversity and Vector Capacities.</title>
        <authorList>
            <consortium name="Tick Genome and Microbiome Consortium (TIGMIC)"/>
            <person name="Jia N."/>
            <person name="Wang J."/>
            <person name="Shi W."/>
            <person name="Du L."/>
            <person name="Sun Y."/>
            <person name="Zhan W."/>
            <person name="Jiang J.F."/>
            <person name="Wang Q."/>
            <person name="Zhang B."/>
            <person name="Ji P."/>
            <person name="Bell-Sakyi L."/>
            <person name="Cui X.M."/>
            <person name="Yuan T.T."/>
            <person name="Jiang B.G."/>
            <person name="Yang W.F."/>
            <person name="Lam T.T."/>
            <person name="Chang Q.C."/>
            <person name="Ding S.J."/>
            <person name="Wang X.J."/>
            <person name="Zhu J.G."/>
            <person name="Ruan X.D."/>
            <person name="Zhao L."/>
            <person name="Wei J.T."/>
            <person name="Ye R.Z."/>
            <person name="Que T.C."/>
            <person name="Du C.H."/>
            <person name="Zhou Y.H."/>
            <person name="Cheng J.X."/>
            <person name="Dai P.F."/>
            <person name="Guo W.B."/>
            <person name="Han X.H."/>
            <person name="Huang E.J."/>
            <person name="Li L.F."/>
            <person name="Wei W."/>
            <person name="Gao Y.C."/>
            <person name="Liu J.Z."/>
            <person name="Shao H.Z."/>
            <person name="Wang X."/>
            <person name="Wang C.C."/>
            <person name="Yang T.C."/>
            <person name="Huo Q.B."/>
            <person name="Li W."/>
            <person name="Chen H.Y."/>
            <person name="Chen S.E."/>
            <person name="Zhou L.G."/>
            <person name="Ni X.B."/>
            <person name="Tian J.H."/>
            <person name="Sheng Y."/>
            <person name="Liu T."/>
            <person name="Pan Y.S."/>
            <person name="Xia L.Y."/>
            <person name="Li J."/>
            <person name="Zhao F."/>
            <person name="Cao W.C."/>
        </authorList>
    </citation>
    <scope>NUCLEOTIDE SEQUENCE [LARGE SCALE GENOMIC DNA]</scope>
    <source>
        <strain evidence="9">HaeL-2018</strain>
    </source>
</reference>
<feature type="domain" description="DDE Tnp4" evidence="8">
    <location>
        <begin position="65"/>
        <end position="156"/>
    </location>
</feature>
<dbReference type="Pfam" id="PF13359">
    <property type="entry name" value="DDE_Tnp_4"/>
    <property type="match status" value="1"/>
</dbReference>
<protein>
    <recommendedName>
        <fullName evidence="8">DDE Tnp4 domain-containing protein</fullName>
    </recommendedName>
</protein>
<organism evidence="9 10">
    <name type="scientific">Haemaphysalis longicornis</name>
    <name type="common">Bush tick</name>
    <dbReference type="NCBI Taxonomy" id="44386"/>
    <lineage>
        <taxon>Eukaryota</taxon>
        <taxon>Metazoa</taxon>
        <taxon>Ecdysozoa</taxon>
        <taxon>Arthropoda</taxon>
        <taxon>Chelicerata</taxon>
        <taxon>Arachnida</taxon>
        <taxon>Acari</taxon>
        <taxon>Parasitiformes</taxon>
        <taxon>Ixodida</taxon>
        <taxon>Ixodoidea</taxon>
        <taxon>Ixodidae</taxon>
        <taxon>Haemaphysalinae</taxon>
        <taxon>Haemaphysalis</taxon>
    </lineage>
</organism>
<evidence type="ECO:0000256" key="6">
    <source>
        <dbReference type="ARBA" id="ARBA00022801"/>
    </source>
</evidence>
<comment type="caution">
    <text evidence="9">The sequence shown here is derived from an EMBL/GenBank/DDBJ whole genome shotgun (WGS) entry which is preliminary data.</text>
</comment>
<dbReference type="VEuPathDB" id="VectorBase:HLOH_044120"/>
<dbReference type="OrthoDB" id="6609348at2759"/>
<dbReference type="GO" id="GO:0004518">
    <property type="term" value="F:nuclease activity"/>
    <property type="evidence" value="ECO:0007669"/>
    <property type="project" value="UniProtKB-KW"/>
</dbReference>
<keyword evidence="7" id="KW-0539">Nucleus</keyword>
<dbReference type="PANTHER" id="PTHR22930">
    <property type="match status" value="1"/>
</dbReference>
<evidence type="ECO:0000256" key="7">
    <source>
        <dbReference type="ARBA" id="ARBA00023242"/>
    </source>
</evidence>
<evidence type="ECO:0000256" key="4">
    <source>
        <dbReference type="ARBA" id="ARBA00022722"/>
    </source>
</evidence>
<evidence type="ECO:0000256" key="3">
    <source>
        <dbReference type="ARBA" id="ARBA00006958"/>
    </source>
</evidence>
<name>A0A9J6G526_HAELO</name>
<dbReference type="Proteomes" id="UP000821853">
    <property type="component" value="Chromosome 3"/>
</dbReference>
<dbReference type="GO" id="GO:0046872">
    <property type="term" value="F:metal ion binding"/>
    <property type="evidence" value="ECO:0007669"/>
    <property type="project" value="UniProtKB-KW"/>
</dbReference>
<sequence length="220" mass="24544">MYSVADRFDVSESSVVVCMRRVLNFLQAVSAEVICWPSAADMARSKMAFLAKSGGKGPRNTVGCIDGSHIEILKPDESTASYINRKKWPSIILQAVCNDQNKFLDVFIGFPGSAHDARVLRESPFFEEAAAKCGDCYILGDSAYPMLPWLLPPYKDNGSSFFFVEKKILQVPQPAEGGHRKLLWPFEATLQKTIPCRCQDNYAVLSHCYGSMRASQLEQF</sequence>
<keyword evidence="5" id="KW-0479">Metal-binding</keyword>
<evidence type="ECO:0000256" key="5">
    <source>
        <dbReference type="ARBA" id="ARBA00022723"/>
    </source>
</evidence>
<dbReference type="PANTHER" id="PTHR22930:SF85">
    <property type="entry name" value="GH03217P-RELATED"/>
    <property type="match status" value="1"/>
</dbReference>